<name>A0AAE7NRJ5_9BRAD</name>
<gene>
    <name evidence="3" type="ORF">WN72_19245</name>
</gene>
<feature type="region of interest" description="Disordered" evidence="1">
    <location>
        <begin position="89"/>
        <end position="108"/>
    </location>
</feature>
<dbReference type="Pfam" id="PF09723">
    <property type="entry name" value="Zn_ribbon_8"/>
    <property type="match status" value="1"/>
</dbReference>
<dbReference type="RefSeq" id="WP_092218939.1">
    <property type="nucleotide sequence ID" value="NZ_CP030050.1"/>
</dbReference>
<dbReference type="Proteomes" id="UP000594015">
    <property type="component" value="Chromosome"/>
</dbReference>
<evidence type="ECO:0000256" key="1">
    <source>
        <dbReference type="SAM" id="MobiDB-lite"/>
    </source>
</evidence>
<sequence>MPVYDYLCNDCGPFTDMRPMAECDDPQDCPRCEMESPRVILTAPAFFCMPTDKRKAHATNERSKHAPKTLDQYKAAHGPGCGCCGTGSRKKPGRLVTKSKSGAVGFPTARPWMISH</sequence>
<dbReference type="InterPro" id="IPR013429">
    <property type="entry name" value="Regulatory_FmdB_Zinc_ribbon"/>
</dbReference>
<organism evidence="3 4">
    <name type="scientific">Bradyrhizobium arachidis</name>
    <dbReference type="NCBI Taxonomy" id="858423"/>
    <lineage>
        <taxon>Bacteria</taxon>
        <taxon>Pseudomonadati</taxon>
        <taxon>Pseudomonadota</taxon>
        <taxon>Alphaproteobacteria</taxon>
        <taxon>Hyphomicrobiales</taxon>
        <taxon>Nitrobacteraceae</taxon>
        <taxon>Bradyrhizobium</taxon>
    </lineage>
</organism>
<evidence type="ECO:0000313" key="3">
    <source>
        <dbReference type="EMBL" id="QOZ68205.1"/>
    </source>
</evidence>
<dbReference type="NCBIfam" id="TIGR02605">
    <property type="entry name" value="CxxC_CxxC_SSSS"/>
    <property type="match status" value="1"/>
</dbReference>
<evidence type="ECO:0000313" key="4">
    <source>
        <dbReference type="Proteomes" id="UP000594015"/>
    </source>
</evidence>
<dbReference type="AlphaFoldDB" id="A0AAE7NRJ5"/>
<accession>A0AAE7NRJ5</accession>
<dbReference type="EMBL" id="CP030050">
    <property type="protein sequence ID" value="QOZ68205.1"/>
    <property type="molecule type" value="Genomic_DNA"/>
</dbReference>
<proteinExistence type="predicted"/>
<protein>
    <submittedName>
        <fullName evidence="3">Zinc ribbon domain-containing protein</fullName>
    </submittedName>
</protein>
<reference evidence="3 4" key="1">
    <citation type="submission" date="2018-06" db="EMBL/GenBank/DDBJ databases">
        <title>Comparative genomics of Bradyrhizobium nodulating Arachidis hypogaea.</title>
        <authorList>
            <person name="Li Y."/>
        </authorList>
    </citation>
    <scope>NUCLEOTIDE SEQUENCE [LARGE SCALE GENOMIC DNA]</scope>
    <source>
        <strain evidence="3 4">CCBAU 051107</strain>
    </source>
</reference>
<feature type="domain" description="Putative regulatory protein FmdB zinc ribbon" evidence="2">
    <location>
        <begin position="1"/>
        <end position="41"/>
    </location>
</feature>
<dbReference type="SMART" id="SM00834">
    <property type="entry name" value="CxxC_CXXC_SSSS"/>
    <property type="match status" value="1"/>
</dbReference>
<evidence type="ECO:0000259" key="2">
    <source>
        <dbReference type="SMART" id="SM00834"/>
    </source>
</evidence>
<dbReference type="KEGG" id="barh:WN72_19245"/>